<dbReference type="Proteomes" id="UP000248627">
    <property type="component" value="Unassembled WGS sequence"/>
</dbReference>
<feature type="non-terminal residue" evidence="2">
    <location>
        <position position="192"/>
    </location>
</feature>
<organism evidence="2 3">
    <name type="scientific">Micromonospora endophytica</name>
    <dbReference type="NCBI Taxonomy" id="515350"/>
    <lineage>
        <taxon>Bacteria</taxon>
        <taxon>Bacillati</taxon>
        <taxon>Actinomycetota</taxon>
        <taxon>Actinomycetes</taxon>
        <taxon>Micromonosporales</taxon>
        <taxon>Micromonosporaceae</taxon>
        <taxon>Micromonospora</taxon>
    </lineage>
</organism>
<evidence type="ECO:0000256" key="1">
    <source>
        <dbReference type="SAM" id="Phobius"/>
    </source>
</evidence>
<keyword evidence="1" id="KW-1133">Transmembrane helix</keyword>
<feature type="transmembrane region" description="Helical" evidence="1">
    <location>
        <begin position="141"/>
        <end position="160"/>
    </location>
</feature>
<feature type="transmembrane region" description="Helical" evidence="1">
    <location>
        <begin position="106"/>
        <end position="129"/>
    </location>
</feature>
<keyword evidence="1" id="KW-0812">Transmembrane</keyword>
<evidence type="ECO:0000313" key="2">
    <source>
        <dbReference type="EMBL" id="PZF97035.1"/>
    </source>
</evidence>
<gene>
    <name evidence="2" type="ORF">C1I93_12930</name>
</gene>
<name>A0A2W2CC50_9ACTN</name>
<sequence length="192" mass="19896">MALLLLAPWAAECSWGGFAGTDMLLVVVVLAPMYGGAAILIREAARRTGGGWPMIVLLAAGFGVIQAGLVDQSLFNPDFLADTEFAEISAADATRVPVLGISAQEAISFLGNHVALTICAPIAIVETYLSPARRLRPWLRLPGLVGVTILYLLGSLLVFTDDSGRKGFLASPGQLVGATAVALGLIVVAALP</sequence>
<accession>A0A2W2CC50</accession>
<keyword evidence="3" id="KW-1185">Reference proteome</keyword>
<feature type="transmembrane region" description="Helical" evidence="1">
    <location>
        <begin position="23"/>
        <end position="40"/>
    </location>
</feature>
<dbReference type="AlphaFoldDB" id="A0A2W2CC50"/>
<feature type="transmembrane region" description="Helical" evidence="1">
    <location>
        <begin position="172"/>
        <end position="191"/>
    </location>
</feature>
<proteinExistence type="predicted"/>
<feature type="transmembrane region" description="Helical" evidence="1">
    <location>
        <begin position="52"/>
        <end position="70"/>
    </location>
</feature>
<protein>
    <submittedName>
        <fullName evidence="2">Uncharacterized protein</fullName>
    </submittedName>
</protein>
<evidence type="ECO:0000313" key="3">
    <source>
        <dbReference type="Proteomes" id="UP000248627"/>
    </source>
</evidence>
<keyword evidence="1" id="KW-0472">Membrane</keyword>
<comment type="caution">
    <text evidence="2">The sequence shown here is derived from an EMBL/GenBank/DDBJ whole genome shotgun (WGS) entry which is preliminary data.</text>
</comment>
<dbReference type="EMBL" id="POTX01000070">
    <property type="protein sequence ID" value="PZF97035.1"/>
    <property type="molecule type" value="Genomic_DNA"/>
</dbReference>
<reference evidence="2 3" key="1">
    <citation type="submission" date="2018-01" db="EMBL/GenBank/DDBJ databases">
        <title>Draft genome sequence of Jishengella endophytica.</title>
        <authorList>
            <person name="Sahin N."/>
            <person name="Ay H."/>
            <person name="Saygin H."/>
        </authorList>
    </citation>
    <scope>NUCLEOTIDE SEQUENCE [LARGE SCALE GENOMIC DNA]</scope>
    <source>
        <strain evidence="2 3">DSM 45430</strain>
    </source>
</reference>